<name>A0ABU0CTG1_9BACI</name>
<comment type="caution">
    <text evidence="1">The sequence shown here is derived from an EMBL/GenBank/DDBJ whole genome shotgun (WGS) entry which is preliminary data.</text>
</comment>
<reference evidence="1 2" key="1">
    <citation type="submission" date="2023-07" db="EMBL/GenBank/DDBJ databases">
        <title>Genomic Encyclopedia of Type Strains, Phase IV (KMG-IV): sequencing the most valuable type-strain genomes for metagenomic binning, comparative biology and taxonomic classification.</title>
        <authorList>
            <person name="Goeker M."/>
        </authorList>
    </citation>
    <scope>NUCLEOTIDE SEQUENCE [LARGE SCALE GENOMIC DNA]</scope>
    <source>
        <strain evidence="1 2">DSM 17740</strain>
    </source>
</reference>
<evidence type="ECO:0000313" key="2">
    <source>
        <dbReference type="Proteomes" id="UP001232445"/>
    </source>
</evidence>
<gene>
    <name evidence="1" type="ORF">J2S00_002511</name>
</gene>
<protein>
    <submittedName>
        <fullName evidence="1">Uncharacterized protein</fullName>
    </submittedName>
</protein>
<dbReference type="EMBL" id="JAUSUQ010000009">
    <property type="protein sequence ID" value="MDQ0339718.1"/>
    <property type="molecule type" value="Genomic_DNA"/>
</dbReference>
<dbReference type="Proteomes" id="UP001232445">
    <property type="component" value="Unassembled WGS sequence"/>
</dbReference>
<keyword evidence="2" id="KW-1185">Reference proteome</keyword>
<evidence type="ECO:0000313" key="1">
    <source>
        <dbReference type="EMBL" id="MDQ0339718.1"/>
    </source>
</evidence>
<organism evidence="1 2">
    <name type="scientific">Caldalkalibacillus uzonensis</name>
    <dbReference type="NCBI Taxonomy" id="353224"/>
    <lineage>
        <taxon>Bacteria</taxon>
        <taxon>Bacillati</taxon>
        <taxon>Bacillota</taxon>
        <taxon>Bacilli</taxon>
        <taxon>Bacillales</taxon>
        <taxon>Bacillaceae</taxon>
        <taxon>Caldalkalibacillus</taxon>
    </lineage>
</organism>
<sequence>MYRYYALCRANIGRVARIGTRDGRIFDGRISGVTPTHVYLTIDFTQSERHHQKRGASFLKY</sequence>
<accession>A0ABU0CTG1</accession>
<proteinExistence type="predicted"/>